<evidence type="ECO:0000256" key="1">
    <source>
        <dbReference type="SAM" id="MobiDB-lite"/>
    </source>
</evidence>
<comment type="caution">
    <text evidence="3">The sequence shown here is derived from an EMBL/GenBank/DDBJ whole genome shotgun (WGS) entry which is preliminary data.</text>
</comment>
<keyword evidence="4" id="KW-1185">Reference proteome</keyword>
<dbReference type="Pfam" id="PF26640">
    <property type="entry name" value="DUF8212"/>
    <property type="match status" value="1"/>
</dbReference>
<dbReference type="PANTHER" id="PTHR10622:SF12">
    <property type="entry name" value="HET DOMAIN-CONTAINING PROTEIN"/>
    <property type="match status" value="1"/>
</dbReference>
<protein>
    <recommendedName>
        <fullName evidence="2">DUF8212 domain-containing protein</fullName>
    </recommendedName>
</protein>
<evidence type="ECO:0000259" key="2">
    <source>
        <dbReference type="Pfam" id="PF26640"/>
    </source>
</evidence>
<reference evidence="3" key="1">
    <citation type="submission" date="2021-02" db="EMBL/GenBank/DDBJ databases">
        <title>Genome sequence Cadophora malorum strain M34.</title>
        <authorList>
            <person name="Stefanovic E."/>
            <person name="Vu D."/>
            <person name="Scully C."/>
            <person name="Dijksterhuis J."/>
            <person name="Roader J."/>
            <person name="Houbraken J."/>
        </authorList>
    </citation>
    <scope>NUCLEOTIDE SEQUENCE</scope>
    <source>
        <strain evidence="3">M34</strain>
    </source>
</reference>
<feature type="domain" description="DUF8212" evidence="2">
    <location>
        <begin position="8"/>
        <end position="118"/>
    </location>
</feature>
<sequence length="381" mass="42587">MIYEEKDNAFRRLQLEILKQRDDHTLFAWRVPQMRTGQPDLGTGLLAESPEAFANSMSLVQADHHANISHYSMNNKGIHIRLPLVPLEKLAELYTTSERAFPNCGGGQTCVVMLECRNGSARIGLYLRRARGDNTWNRVRAHEFGQLPTGASPSPLLQNRTEMYIQDLKSNYFWKFWNFQWQYHPSRNHIFVLKNRNGLAPGREAVQMTNEGQDNVKWNMVRDDFEVKVINRECWALMNFITSTGGSVSVRLAFPSQSSLSPCCSIHDMSRAPGFEHMSLVVDGLGSVGDASSTSLDGKCSKDEAFINYDSVELSGGKHAMVALKPAQSRGSKAYLVQVWADDDLWLDSLGLGGDDSENSEGGDGDGHQGPTGHDEEMRED</sequence>
<dbReference type="PANTHER" id="PTHR10622">
    <property type="entry name" value="HET DOMAIN-CONTAINING PROTEIN"/>
    <property type="match status" value="1"/>
</dbReference>
<evidence type="ECO:0000313" key="3">
    <source>
        <dbReference type="EMBL" id="KAG4422811.1"/>
    </source>
</evidence>
<dbReference type="AlphaFoldDB" id="A0A8H8BSS4"/>
<accession>A0A8H8BSS4</accession>
<gene>
    <name evidence="3" type="ORF">IFR04_004033</name>
</gene>
<feature type="region of interest" description="Disordered" evidence="1">
    <location>
        <begin position="351"/>
        <end position="381"/>
    </location>
</feature>
<feature type="compositionally biased region" description="Acidic residues" evidence="1">
    <location>
        <begin position="355"/>
        <end position="364"/>
    </location>
</feature>
<dbReference type="EMBL" id="JAFJYH010000043">
    <property type="protein sequence ID" value="KAG4422811.1"/>
    <property type="molecule type" value="Genomic_DNA"/>
</dbReference>
<organism evidence="3 4">
    <name type="scientific">Cadophora malorum</name>
    <dbReference type="NCBI Taxonomy" id="108018"/>
    <lineage>
        <taxon>Eukaryota</taxon>
        <taxon>Fungi</taxon>
        <taxon>Dikarya</taxon>
        <taxon>Ascomycota</taxon>
        <taxon>Pezizomycotina</taxon>
        <taxon>Leotiomycetes</taxon>
        <taxon>Helotiales</taxon>
        <taxon>Ploettnerulaceae</taxon>
        <taxon>Cadophora</taxon>
    </lineage>
</organism>
<dbReference type="Proteomes" id="UP000664132">
    <property type="component" value="Unassembled WGS sequence"/>
</dbReference>
<dbReference type="InterPro" id="IPR058525">
    <property type="entry name" value="DUF8212"/>
</dbReference>
<proteinExistence type="predicted"/>
<evidence type="ECO:0000313" key="4">
    <source>
        <dbReference type="Proteomes" id="UP000664132"/>
    </source>
</evidence>
<name>A0A8H8BSS4_9HELO</name>